<evidence type="ECO:0000313" key="9">
    <source>
        <dbReference type="Proteomes" id="UP000184342"/>
    </source>
</evidence>
<dbReference type="EMBL" id="FQYT01000006">
    <property type="protein sequence ID" value="SHI74107.1"/>
    <property type="molecule type" value="Genomic_DNA"/>
</dbReference>
<keyword evidence="3 6" id="KW-0249">Electron transport</keyword>
<keyword evidence="4 6" id="KW-0408">Iron</keyword>
<organism evidence="8 9">
    <name type="scientific">Parasporobacterium paucivorans DSM 15970</name>
    <dbReference type="NCBI Taxonomy" id="1122934"/>
    <lineage>
        <taxon>Bacteria</taxon>
        <taxon>Bacillati</taxon>
        <taxon>Bacillota</taxon>
        <taxon>Clostridia</taxon>
        <taxon>Lachnospirales</taxon>
        <taxon>Lachnospiraceae</taxon>
        <taxon>Parasporobacterium</taxon>
    </lineage>
</organism>
<evidence type="ECO:0000259" key="7">
    <source>
        <dbReference type="PROSITE" id="PS51379"/>
    </source>
</evidence>
<keyword evidence="5 6" id="KW-0411">Iron-sulfur</keyword>
<evidence type="ECO:0000256" key="5">
    <source>
        <dbReference type="ARBA" id="ARBA00023014"/>
    </source>
</evidence>
<comment type="function">
    <text evidence="6">Ferredoxins are iron-sulfur proteins that transfer electrons in a wide variety of metabolic reactions.</text>
</comment>
<dbReference type="GO" id="GO:0005506">
    <property type="term" value="F:iron ion binding"/>
    <property type="evidence" value="ECO:0007669"/>
    <property type="project" value="UniProtKB-UniRule"/>
</dbReference>
<dbReference type="InterPro" id="IPR051269">
    <property type="entry name" value="Fe-S_cluster_ET"/>
</dbReference>
<dbReference type="OrthoDB" id="9803319at2"/>
<evidence type="ECO:0000256" key="3">
    <source>
        <dbReference type="ARBA" id="ARBA00022982"/>
    </source>
</evidence>
<dbReference type="PRINTS" id="PR00352">
    <property type="entry name" value="3FE4SFRDOXIN"/>
</dbReference>
<dbReference type="Gene3D" id="3.30.70.20">
    <property type="match status" value="1"/>
</dbReference>
<dbReference type="InterPro" id="IPR017900">
    <property type="entry name" value="4Fe4S_Fe_S_CS"/>
</dbReference>
<name>A0A1M6DLA3_9FIRM</name>
<evidence type="ECO:0000313" key="8">
    <source>
        <dbReference type="EMBL" id="SHI74107.1"/>
    </source>
</evidence>
<dbReference type="RefSeq" id="WP_073993020.1">
    <property type="nucleotide sequence ID" value="NZ_FQYT01000006.1"/>
</dbReference>
<dbReference type="InterPro" id="IPR001080">
    <property type="entry name" value="3Fe4S_ferredoxin"/>
</dbReference>
<dbReference type="SUPFAM" id="SSF54862">
    <property type="entry name" value="4Fe-4S ferredoxins"/>
    <property type="match status" value="1"/>
</dbReference>
<evidence type="ECO:0000256" key="4">
    <source>
        <dbReference type="ARBA" id="ARBA00023004"/>
    </source>
</evidence>
<gene>
    <name evidence="8" type="ORF">SAMN02745691_00748</name>
</gene>
<reference evidence="8 9" key="1">
    <citation type="submission" date="2016-11" db="EMBL/GenBank/DDBJ databases">
        <authorList>
            <person name="Jaros S."/>
            <person name="Januszkiewicz K."/>
            <person name="Wedrychowicz H."/>
        </authorList>
    </citation>
    <scope>NUCLEOTIDE SEQUENCE [LARGE SCALE GENOMIC DNA]</scope>
    <source>
        <strain evidence="8 9">DSM 15970</strain>
    </source>
</reference>
<keyword evidence="2 6" id="KW-0479">Metal-binding</keyword>
<dbReference type="STRING" id="1122934.SAMN02745691_00748"/>
<evidence type="ECO:0000256" key="2">
    <source>
        <dbReference type="ARBA" id="ARBA00022723"/>
    </source>
</evidence>
<keyword evidence="1 6" id="KW-0813">Transport</keyword>
<dbReference type="GO" id="GO:0009055">
    <property type="term" value="F:electron transfer activity"/>
    <property type="evidence" value="ECO:0007669"/>
    <property type="project" value="UniProtKB-UniRule"/>
</dbReference>
<dbReference type="Pfam" id="PF13370">
    <property type="entry name" value="Fer4_13"/>
    <property type="match status" value="1"/>
</dbReference>
<dbReference type="GO" id="GO:0051536">
    <property type="term" value="F:iron-sulfur cluster binding"/>
    <property type="evidence" value="ECO:0007669"/>
    <property type="project" value="UniProtKB-KW"/>
</dbReference>
<dbReference type="PROSITE" id="PS00198">
    <property type="entry name" value="4FE4S_FER_1"/>
    <property type="match status" value="1"/>
</dbReference>
<accession>A0A1M6DLA3</accession>
<evidence type="ECO:0000256" key="6">
    <source>
        <dbReference type="RuleBase" id="RU368020"/>
    </source>
</evidence>
<dbReference type="InterPro" id="IPR017896">
    <property type="entry name" value="4Fe4S_Fe-S-bd"/>
</dbReference>
<proteinExistence type="predicted"/>
<dbReference type="Proteomes" id="UP000184342">
    <property type="component" value="Unassembled WGS sequence"/>
</dbReference>
<dbReference type="PANTHER" id="PTHR36923:SF3">
    <property type="entry name" value="FERREDOXIN"/>
    <property type="match status" value="1"/>
</dbReference>
<dbReference type="PROSITE" id="PS51379">
    <property type="entry name" value="4FE4S_FER_2"/>
    <property type="match status" value="1"/>
</dbReference>
<dbReference type="PANTHER" id="PTHR36923">
    <property type="entry name" value="FERREDOXIN"/>
    <property type="match status" value="1"/>
</dbReference>
<protein>
    <recommendedName>
        <fullName evidence="6">Ferredoxin</fullName>
    </recommendedName>
</protein>
<dbReference type="AlphaFoldDB" id="A0A1M6DLA3"/>
<evidence type="ECO:0000256" key="1">
    <source>
        <dbReference type="ARBA" id="ARBA00022448"/>
    </source>
</evidence>
<keyword evidence="9" id="KW-1185">Reference proteome</keyword>
<feature type="domain" description="4Fe-4S ferredoxin-type" evidence="7">
    <location>
        <begin position="1"/>
        <end position="29"/>
    </location>
</feature>
<sequence>MKASVNKDECISCGLCTETCPEVFQIGADGKSEVFVEEIPAELESAVLSARDDCPVSAITVE</sequence>